<dbReference type="EMBL" id="ACIM02000001">
    <property type="protein sequence ID" value="EEW97624.1"/>
    <property type="molecule type" value="Genomic_DNA"/>
</dbReference>
<name>C9LPY8_9FIRM</name>
<dbReference type="HOGENOM" id="CLU_083560_1_0_9"/>
<dbReference type="RefSeq" id="WP_007070556.1">
    <property type="nucleotide sequence ID" value="NZ_GG698602.1"/>
</dbReference>
<gene>
    <name evidence="1" type="ORF">GCWU000321_01619</name>
</gene>
<evidence type="ECO:0000313" key="1">
    <source>
        <dbReference type="EMBL" id="EEW97624.1"/>
    </source>
</evidence>
<comment type="caution">
    <text evidence="1">The sequence shown here is derived from an EMBL/GenBank/DDBJ whole genome shotgun (WGS) entry which is preliminary data.</text>
</comment>
<dbReference type="OrthoDB" id="581382at2"/>
<sequence>MTKEAYLSSLVPRMYKSEFDDKAADILAEYCPEALEKPMAVPIEEIARDKLHLLIKEFHLSEDLSILGQMCFTDGLVEIYDPSEDEYREVFVKAKTMIIDPDTYLKRNFGSRRNTVAHECVHWIYHRNYFLAMEALKEGRAVAQRCPVEAKDESFKEVWTDVDWLEWQANGIAPRILMPRETIADGFQMIIERSKKNKFVSAGLISKSKWILEQFAGFYQVSQTSAAIRLSELELLS</sequence>
<dbReference type="GeneID" id="78278161"/>
<dbReference type="STRING" id="592028.GCWU000321_01619"/>
<dbReference type="Proteomes" id="UP000004736">
    <property type="component" value="Unassembled WGS sequence"/>
</dbReference>
<keyword evidence="2" id="KW-1185">Reference proteome</keyword>
<protein>
    <recommendedName>
        <fullName evidence="3">IrrE N-terminal-like domain-containing protein</fullName>
    </recommendedName>
</protein>
<proteinExistence type="predicted"/>
<reference evidence="1" key="1">
    <citation type="submission" date="2009-09" db="EMBL/GenBank/DDBJ databases">
        <authorList>
            <person name="Weinstock G."/>
            <person name="Sodergren E."/>
            <person name="Clifton S."/>
            <person name="Fulton L."/>
            <person name="Fulton B."/>
            <person name="Courtney L."/>
            <person name="Fronick C."/>
            <person name="Harrison M."/>
            <person name="Strong C."/>
            <person name="Farmer C."/>
            <person name="Delahaunty K."/>
            <person name="Markovic C."/>
            <person name="Hall O."/>
            <person name="Minx P."/>
            <person name="Tomlinson C."/>
            <person name="Mitreva M."/>
            <person name="Nelson J."/>
            <person name="Hou S."/>
            <person name="Wollam A."/>
            <person name="Pepin K.H."/>
            <person name="Johnson M."/>
            <person name="Bhonagiri V."/>
            <person name="Nash W.E."/>
            <person name="Warren W."/>
            <person name="Chinwalla A."/>
            <person name="Mardis E.R."/>
            <person name="Wilson R.K."/>
        </authorList>
    </citation>
    <scope>NUCLEOTIDE SEQUENCE [LARGE SCALE GENOMIC DNA]</scope>
    <source>
        <strain evidence="1">DSM 15470</strain>
    </source>
</reference>
<dbReference type="AlphaFoldDB" id="C9LPY8"/>
<evidence type="ECO:0008006" key="3">
    <source>
        <dbReference type="Google" id="ProtNLM"/>
    </source>
</evidence>
<accession>C9LPY8</accession>
<organism evidence="1 2">
    <name type="scientific">Dialister invisus DSM 15470</name>
    <dbReference type="NCBI Taxonomy" id="592028"/>
    <lineage>
        <taxon>Bacteria</taxon>
        <taxon>Bacillati</taxon>
        <taxon>Bacillota</taxon>
        <taxon>Negativicutes</taxon>
        <taxon>Veillonellales</taxon>
        <taxon>Veillonellaceae</taxon>
        <taxon>Dialister</taxon>
    </lineage>
</organism>
<evidence type="ECO:0000313" key="2">
    <source>
        <dbReference type="Proteomes" id="UP000004736"/>
    </source>
</evidence>
<dbReference type="eggNOG" id="COG2856">
    <property type="taxonomic scope" value="Bacteria"/>
</dbReference>